<evidence type="ECO:0000313" key="2">
    <source>
        <dbReference type="EMBL" id="RKS87476.1"/>
    </source>
</evidence>
<reference evidence="2 3" key="1">
    <citation type="submission" date="2018-10" db="EMBL/GenBank/DDBJ databases">
        <title>Genomic Encyclopedia of Type Strains, Phase IV (KMG-IV): sequencing the most valuable type-strain genomes for metagenomic binning, comparative biology and taxonomic classification.</title>
        <authorList>
            <person name="Goeker M."/>
        </authorList>
    </citation>
    <scope>NUCLEOTIDE SEQUENCE [LARGE SCALE GENOMIC DNA]</scope>
    <source>
        <strain evidence="2 3">DSM 22228</strain>
    </source>
</reference>
<dbReference type="RefSeq" id="WP_121144372.1">
    <property type="nucleotide sequence ID" value="NZ_RBWY01000001.1"/>
</dbReference>
<protein>
    <submittedName>
        <fullName evidence="2">Quinol monooxygenase YgiN</fullName>
    </submittedName>
</protein>
<keyword evidence="2" id="KW-0560">Oxidoreductase</keyword>
<dbReference type="InterPro" id="IPR007138">
    <property type="entry name" value="ABM_dom"/>
</dbReference>
<dbReference type="InterPro" id="IPR050744">
    <property type="entry name" value="AI-2_Isomerase_LsrG"/>
</dbReference>
<comment type="caution">
    <text evidence="2">The sequence shown here is derived from an EMBL/GenBank/DDBJ whole genome shotgun (WGS) entry which is preliminary data.</text>
</comment>
<accession>A0A495RJY9</accession>
<evidence type="ECO:0000259" key="1">
    <source>
        <dbReference type="PROSITE" id="PS51725"/>
    </source>
</evidence>
<dbReference type="GO" id="GO:0004497">
    <property type="term" value="F:monooxygenase activity"/>
    <property type="evidence" value="ECO:0007669"/>
    <property type="project" value="UniProtKB-KW"/>
</dbReference>
<dbReference type="Gene3D" id="3.30.70.100">
    <property type="match status" value="1"/>
</dbReference>
<name>A0A495RJY9_9GAMM</name>
<proteinExistence type="predicted"/>
<dbReference type="OrthoDB" id="9812192at2"/>
<dbReference type="PANTHER" id="PTHR33336">
    <property type="entry name" value="QUINOL MONOOXYGENASE YGIN-RELATED"/>
    <property type="match status" value="1"/>
</dbReference>
<dbReference type="Proteomes" id="UP000278542">
    <property type="component" value="Unassembled WGS sequence"/>
</dbReference>
<keyword evidence="2" id="KW-0503">Monooxygenase</keyword>
<feature type="domain" description="ABM" evidence="1">
    <location>
        <begin position="4"/>
        <end position="92"/>
    </location>
</feature>
<dbReference type="PANTHER" id="PTHR33336:SF3">
    <property type="entry name" value="ABM DOMAIN-CONTAINING PROTEIN"/>
    <property type="match status" value="1"/>
</dbReference>
<dbReference type="GO" id="GO:0005829">
    <property type="term" value="C:cytosol"/>
    <property type="evidence" value="ECO:0007669"/>
    <property type="project" value="TreeGrafter"/>
</dbReference>
<sequence>MSQIHIVAMFTIKPEFNEQFKLEFKQLVAASRQEEGCLQYDLHQDIKDPHTYIFIETWQSKQAIERHNAQSHFKQFAKFTEGKVAKKAVHLMTPMI</sequence>
<gene>
    <name evidence="2" type="ORF">DES39_0710</name>
</gene>
<dbReference type="PROSITE" id="PS51725">
    <property type="entry name" value="ABM"/>
    <property type="match status" value="1"/>
</dbReference>
<keyword evidence="3" id="KW-1185">Reference proteome</keyword>
<evidence type="ECO:0000313" key="3">
    <source>
        <dbReference type="Proteomes" id="UP000278542"/>
    </source>
</evidence>
<dbReference type="InterPro" id="IPR011008">
    <property type="entry name" value="Dimeric_a/b-barrel"/>
</dbReference>
<organism evidence="2 3">
    <name type="scientific">Orbus hercynius</name>
    <dbReference type="NCBI Taxonomy" id="593135"/>
    <lineage>
        <taxon>Bacteria</taxon>
        <taxon>Pseudomonadati</taxon>
        <taxon>Pseudomonadota</taxon>
        <taxon>Gammaproteobacteria</taxon>
        <taxon>Orbales</taxon>
        <taxon>Orbaceae</taxon>
        <taxon>Orbus</taxon>
    </lineage>
</organism>
<dbReference type="SUPFAM" id="SSF54909">
    <property type="entry name" value="Dimeric alpha+beta barrel"/>
    <property type="match status" value="1"/>
</dbReference>
<dbReference type="AlphaFoldDB" id="A0A495RJY9"/>
<dbReference type="Pfam" id="PF03992">
    <property type="entry name" value="ABM"/>
    <property type="match status" value="1"/>
</dbReference>
<dbReference type="EMBL" id="RBWY01000001">
    <property type="protein sequence ID" value="RKS87476.1"/>
    <property type="molecule type" value="Genomic_DNA"/>
</dbReference>